<dbReference type="Proteomes" id="UP000321397">
    <property type="component" value="Chromosome"/>
</dbReference>
<evidence type="ECO:0000256" key="5">
    <source>
        <dbReference type="ARBA" id="ARBA00023136"/>
    </source>
</evidence>
<keyword evidence="3 6" id="KW-0812">Transmembrane</keyword>
<feature type="transmembrane region" description="Helical" evidence="6">
    <location>
        <begin position="216"/>
        <end position="237"/>
    </location>
</feature>
<gene>
    <name evidence="7" type="ORF">JMUB3933_0147</name>
</gene>
<protein>
    <recommendedName>
        <fullName evidence="9">Phosphatidylglycerol lysyltransferase</fullName>
    </recommendedName>
</protein>
<evidence type="ECO:0000256" key="3">
    <source>
        <dbReference type="ARBA" id="ARBA00022692"/>
    </source>
</evidence>
<evidence type="ECO:0000313" key="8">
    <source>
        <dbReference type="Proteomes" id="UP000321397"/>
    </source>
</evidence>
<evidence type="ECO:0000256" key="2">
    <source>
        <dbReference type="ARBA" id="ARBA00022475"/>
    </source>
</evidence>
<evidence type="ECO:0000256" key="4">
    <source>
        <dbReference type="ARBA" id="ARBA00022989"/>
    </source>
</evidence>
<proteinExistence type="predicted"/>
<keyword evidence="4 6" id="KW-1133">Transmembrane helix</keyword>
<dbReference type="AlphaFoldDB" id="A0A510K4X6"/>
<organism evidence="7 8">
    <name type="scientific">Leptotrichia wadei</name>
    <dbReference type="NCBI Taxonomy" id="157687"/>
    <lineage>
        <taxon>Bacteria</taxon>
        <taxon>Fusobacteriati</taxon>
        <taxon>Fusobacteriota</taxon>
        <taxon>Fusobacteriia</taxon>
        <taxon>Fusobacteriales</taxon>
        <taxon>Leptotrichiaceae</taxon>
        <taxon>Leptotrichia</taxon>
    </lineage>
</organism>
<evidence type="ECO:0008006" key="9">
    <source>
        <dbReference type="Google" id="ProtNLM"/>
    </source>
</evidence>
<feature type="transmembrane region" description="Helical" evidence="6">
    <location>
        <begin position="51"/>
        <end position="74"/>
    </location>
</feature>
<dbReference type="EMBL" id="AP019834">
    <property type="protein sequence ID" value="BBM46672.1"/>
    <property type="molecule type" value="Genomic_DNA"/>
</dbReference>
<evidence type="ECO:0000256" key="6">
    <source>
        <dbReference type="SAM" id="Phobius"/>
    </source>
</evidence>
<feature type="transmembrane region" description="Helical" evidence="6">
    <location>
        <begin position="129"/>
        <end position="148"/>
    </location>
</feature>
<keyword evidence="5 6" id="KW-0472">Membrane</keyword>
<keyword evidence="2" id="KW-1003">Cell membrane</keyword>
<dbReference type="GO" id="GO:0005886">
    <property type="term" value="C:plasma membrane"/>
    <property type="evidence" value="ECO:0007669"/>
    <property type="project" value="UniProtKB-SubCell"/>
</dbReference>
<name>A0A510K4X6_9FUSO</name>
<sequence length="297" mass="36052">MMLEIIKKNKKKTFEIKILNYIFFIFIVIASIFFIKNILRYKYVKYNLKYLIIFILLYLISHIFRFIRFFMIYIEEKKTLKELINVYLSFTYVNYFMPFKLGEIFKVLEISYMLNSFEKGIIGVWIDRFFDTLILTIILILGIGFKQFIDSMLIIYLLVFLLTSLFFYLCFNYTYSYANRIILTKSVTKKGIYILKFIEQTKKIYRYARYLLKGRIALLFFISILVWYFEILSYNLFAKAFGFKFKFLMIPEILSFKLFESVEVIKISYIIFVIGIISVINRIKVRFLKNKRRGENE</sequence>
<feature type="transmembrane region" description="Helical" evidence="6">
    <location>
        <begin position="21"/>
        <end position="39"/>
    </location>
</feature>
<evidence type="ECO:0000313" key="7">
    <source>
        <dbReference type="EMBL" id="BBM46672.1"/>
    </source>
</evidence>
<evidence type="ECO:0000256" key="1">
    <source>
        <dbReference type="ARBA" id="ARBA00004651"/>
    </source>
</evidence>
<reference evidence="7 8" key="1">
    <citation type="submission" date="2019-07" db="EMBL/GenBank/DDBJ databases">
        <title>Complete Genome Sequence of Leptotrichia wadei Strain JMUB3933.</title>
        <authorList>
            <person name="Watanabe S."/>
            <person name="Cui L."/>
        </authorList>
    </citation>
    <scope>NUCLEOTIDE SEQUENCE [LARGE SCALE GENOMIC DNA]</scope>
    <source>
        <strain evidence="7 8">JMUB3933</strain>
    </source>
</reference>
<dbReference type="InterPro" id="IPR022791">
    <property type="entry name" value="L-PG_synthase/AglD"/>
</dbReference>
<dbReference type="Pfam" id="PF03706">
    <property type="entry name" value="LPG_synthase_TM"/>
    <property type="match status" value="1"/>
</dbReference>
<accession>A0A510K4X6</accession>
<comment type="subcellular location">
    <subcellularLocation>
        <location evidence="1">Cell membrane</location>
        <topology evidence="1">Multi-pass membrane protein</topology>
    </subcellularLocation>
</comment>
<feature type="transmembrane region" description="Helical" evidence="6">
    <location>
        <begin position="154"/>
        <end position="175"/>
    </location>
</feature>
<feature type="transmembrane region" description="Helical" evidence="6">
    <location>
        <begin position="264"/>
        <end position="283"/>
    </location>
</feature>